<feature type="domain" description="MADS-box" evidence="7">
    <location>
        <begin position="6"/>
        <end position="45"/>
    </location>
</feature>
<dbReference type="EMBL" id="KZ805333">
    <property type="protein sequence ID" value="PVI03263.1"/>
    <property type="molecule type" value="Genomic_DNA"/>
</dbReference>
<dbReference type="GO" id="GO:0045944">
    <property type="term" value="P:positive regulation of transcription by RNA polymerase II"/>
    <property type="evidence" value="ECO:0007669"/>
    <property type="project" value="UniProtKB-ARBA"/>
</dbReference>
<name>A0A2V1DY33_9PLEO</name>
<evidence type="ECO:0000256" key="3">
    <source>
        <dbReference type="ARBA" id="ARBA00023125"/>
    </source>
</evidence>
<evidence type="ECO:0000313" key="8">
    <source>
        <dbReference type="EMBL" id="PVI03263.1"/>
    </source>
</evidence>
<accession>A0A2V1DY33</accession>
<evidence type="ECO:0000313" key="9">
    <source>
        <dbReference type="Proteomes" id="UP000244855"/>
    </source>
</evidence>
<dbReference type="SUPFAM" id="SSF55455">
    <property type="entry name" value="SRF-like"/>
    <property type="match status" value="1"/>
</dbReference>
<dbReference type="Proteomes" id="UP000244855">
    <property type="component" value="Unassembled WGS sequence"/>
</dbReference>
<organism evidence="8 9">
    <name type="scientific">Periconia macrospinosa</name>
    <dbReference type="NCBI Taxonomy" id="97972"/>
    <lineage>
        <taxon>Eukaryota</taxon>
        <taxon>Fungi</taxon>
        <taxon>Dikarya</taxon>
        <taxon>Ascomycota</taxon>
        <taxon>Pezizomycotina</taxon>
        <taxon>Dothideomycetes</taxon>
        <taxon>Pleosporomycetidae</taxon>
        <taxon>Pleosporales</taxon>
        <taxon>Massarineae</taxon>
        <taxon>Periconiaceae</taxon>
        <taxon>Periconia</taxon>
    </lineage>
</organism>
<keyword evidence="5" id="KW-0539">Nucleus</keyword>
<comment type="subcellular location">
    <subcellularLocation>
        <location evidence="1">Nucleus</location>
    </subcellularLocation>
</comment>
<protein>
    <recommendedName>
        <fullName evidence="7">MADS-box domain-containing protein</fullName>
    </recommendedName>
</protein>
<proteinExistence type="predicted"/>
<dbReference type="OrthoDB" id="4849983at2759"/>
<evidence type="ECO:0000256" key="1">
    <source>
        <dbReference type="ARBA" id="ARBA00004123"/>
    </source>
</evidence>
<gene>
    <name evidence="8" type="ORF">DM02DRAFT_669919</name>
</gene>
<dbReference type="InterPro" id="IPR002100">
    <property type="entry name" value="TF_MADSbox"/>
</dbReference>
<dbReference type="Gene3D" id="1.20.5.340">
    <property type="match status" value="1"/>
</dbReference>
<evidence type="ECO:0000259" key="7">
    <source>
        <dbReference type="Pfam" id="PF00319"/>
    </source>
</evidence>
<dbReference type="AlphaFoldDB" id="A0A2V1DY33"/>
<dbReference type="InterPro" id="IPR055530">
    <property type="entry name" value="DUF7104"/>
</dbReference>
<feature type="compositionally biased region" description="Basic and acidic residues" evidence="6">
    <location>
        <begin position="123"/>
        <end position="132"/>
    </location>
</feature>
<reference evidence="8 9" key="1">
    <citation type="journal article" date="2018" name="Sci. Rep.">
        <title>Comparative genomics provides insights into the lifestyle and reveals functional heterogeneity of dark septate endophytic fungi.</title>
        <authorList>
            <person name="Knapp D.G."/>
            <person name="Nemeth J.B."/>
            <person name="Barry K."/>
            <person name="Hainaut M."/>
            <person name="Henrissat B."/>
            <person name="Johnson J."/>
            <person name="Kuo A."/>
            <person name="Lim J.H.P."/>
            <person name="Lipzen A."/>
            <person name="Nolan M."/>
            <person name="Ohm R.A."/>
            <person name="Tamas L."/>
            <person name="Grigoriev I.V."/>
            <person name="Spatafora J.W."/>
            <person name="Nagy L.G."/>
            <person name="Kovacs G.M."/>
        </authorList>
    </citation>
    <scope>NUCLEOTIDE SEQUENCE [LARGE SCALE GENOMIC DNA]</scope>
    <source>
        <strain evidence="8 9">DSE2036</strain>
    </source>
</reference>
<evidence type="ECO:0000256" key="4">
    <source>
        <dbReference type="ARBA" id="ARBA00023163"/>
    </source>
</evidence>
<dbReference type="GO" id="GO:0003677">
    <property type="term" value="F:DNA binding"/>
    <property type="evidence" value="ECO:0007669"/>
    <property type="project" value="UniProtKB-KW"/>
</dbReference>
<evidence type="ECO:0000256" key="2">
    <source>
        <dbReference type="ARBA" id="ARBA00023015"/>
    </source>
</evidence>
<keyword evidence="3" id="KW-0238">DNA-binding</keyword>
<dbReference type="Pfam" id="PF00319">
    <property type="entry name" value="SRF-TF"/>
    <property type="match status" value="1"/>
</dbReference>
<dbReference type="InterPro" id="IPR036879">
    <property type="entry name" value="TF_MADSbox_sf"/>
</dbReference>
<keyword evidence="2" id="KW-0805">Transcription regulation</keyword>
<dbReference type="GO" id="GO:0005634">
    <property type="term" value="C:nucleus"/>
    <property type="evidence" value="ECO:0007669"/>
    <property type="project" value="UniProtKB-SubCell"/>
</dbReference>
<feature type="region of interest" description="Disordered" evidence="6">
    <location>
        <begin position="123"/>
        <end position="143"/>
    </location>
</feature>
<keyword evidence="9" id="KW-1185">Reference proteome</keyword>
<keyword evidence="4" id="KW-0804">Transcription</keyword>
<evidence type="ECO:0000256" key="6">
    <source>
        <dbReference type="SAM" id="MobiDB-lite"/>
    </source>
</evidence>
<evidence type="ECO:0000256" key="5">
    <source>
        <dbReference type="ARBA" id="ARBA00023242"/>
    </source>
</evidence>
<dbReference type="Pfam" id="PF23397">
    <property type="entry name" value="DUF7104"/>
    <property type="match status" value="1"/>
</dbReference>
<sequence>MPKAPRNYQRSFQNRTNGLFKKATELHELMHEVRISIVVEKSGSRPLVWKSGKEVMALLLEQRGDEVKITEEVVRAAAGNWKSGKEVMALLHNIINLLSLHGISGRRICKRLDRICREVDEHLDQSSREDGRPAPAMTLRRRP</sequence>
<dbReference type="GO" id="GO:0046983">
    <property type="term" value="F:protein dimerization activity"/>
    <property type="evidence" value="ECO:0007669"/>
    <property type="project" value="InterPro"/>
</dbReference>